<evidence type="ECO:0000259" key="1">
    <source>
        <dbReference type="Pfam" id="PF04230"/>
    </source>
</evidence>
<feature type="domain" description="Polysaccharide pyruvyl transferase" evidence="1">
    <location>
        <begin position="13"/>
        <end position="303"/>
    </location>
</feature>
<accession>A0A6I2L846</accession>
<dbReference type="RefSeq" id="WP_154381029.1">
    <property type="nucleotide sequence ID" value="NZ_WKJK01000014.1"/>
</dbReference>
<evidence type="ECO:0000313" key="2">
    <source>
        <dbReference type="EMBL" id="MRW93034.1"/>
    </source>
</evidence>
<comment type="caution">
    <text evidence="2">The sequence shown here is derived from an EMBL/GenBank/DDBJ whole genome shotgun (WGS) entry which is preliminary data.</text>
</comment>
<dbReference type="Proteomes" id="UP000433309">
    <property type="component" value="Unassembled WGS sequence"/>
</dbReference>
<organism evidence="2 3">
    <name type="scientific">Duganella guangzhouensis</name>
    <dbReference type="NCBI Taxonomy" id="2666084"/>
    <lineage>
        <taxon>Bacteria</taxon>
        <taxon>Pseudomonadati</taxon>
        <taxon>Pseudomonadota</taxon>
        <taxon>Betaproteobacteria</taxon>
        <taxon>Burkholderiales</taxon>
        <taxon>Oxalobacteraceae</taxon>
        <taxon>Telluria group</taxon>
        <taxon>Duganella</taxon>
    </lineage>
</organism>
<proteinExistence type="predicted"/>
<protein>
    <recommendedName>
        <fullName evidence="1">Polysaccharide pyruvyl transferase domain-containing protein</fullName>
    </recommendedName>
</protein>
<dbReference type="Pfam" id="PF04230">
    <property type="entry name" value="PS_pyruv_trans"/>
    <property type="match status" value="1"/>
</dbReference>
<name>A0A6I2L846_9BURK</name>
<sequence>MQVGILTMHRVLNYGSFMQGYALKSVIESFGHDVRFMDFQNGQPRHRGQKVEMPTLANKLSKIPGALSDIAGTVRKRLFRHKFNTYFRDTCWNMLGVPEQPNYSLRADAVVIGSDEVFNYTQNHSFGYVPALFGHGIEAPLILSYAPSAGYANWTDAQADGIADELRSGLQRLSHISVRDENTRRLVELCTGNNPTLVVDPTLIYDFDHLLPAEPVVQGRYMVVYAYEGRMDSPQEIETITAFARKHGLKLVTAGSYHGWCDENLVVSPFELLRLFKDAEYVVTDTFHGSIFAMKHGRQFATFLRGDNPLGSNANKVSFLLHQLGMQSRIVSDLSKLGPVLETPAPYDDYRARWEPLRDSSLAYLRNALT</sequence>
<dbReference type="InterPro" id="IPR007345">
    <property type="entry name" value="Polysacch_pyruvyl_Trfase"/>
</dbReference>
<dbReference type="AlphaFoldDB" id="A0A6I2L846"/>
<gene>
    <name evidence="2" type="ORF">GJ699_23835</name>
</gene>
<dbReference type="EMBL" id="WKJK01000014">
    <property type="protein sequence ID" value="MRW93034.1"/>
    <property type="molecule type" value="Genomic_DNA"/>
</dbReference>
<evidence type="ECO:0000313" key="3">
    <source>
        <dbReference type="Proteomes" id="UP000433309"/>
    </source>
</evidence>
<reference evidence="2 3" key="1">
    <citation type="submission" date="2019-11" db="EMBL/GenBank/DDBJ databases">
        <title>Novel species isolated from a subtropical stream in China.</title>
        <authorList>
            <person name="Lu H."/>
        </authorList>
    </citation>
    <scope>NUCLEOTIDE SEQUENCE [LARGE SCALE GENOMIC DNA]</scope>
    <source>
        <strain evidence="2 3">FT80W</strain>
    </source>
</reference>
<keyword evidence="3" id="KW-1185">Reference proteome</keyword>